<feature type="compositionally biased region" description="Basic and acidic residues" evidence="9">
    <location>
        <begin position="1481"/>
        <end position="1490"/>
    </location>
</feature>
<dbReference type="GO" id="GO:0071797">
    <property type="term" value="C:LUBAC complex"/>
    <property type="evidence" value="ECO:0007669"/>
    <property type="project" value="InterPro"/>
</dbReference>
<keyword evidence="2" id="KW-0808">Transferase</keyword>
<feature type="compositionally biased region" description="Polar residues" evidence="9">
    <location>
        <begin position="1419"/>
        <end position="1428"/>
    </location>
</feature>
<feature type="compositionally biased region" description="Polar residues" evidence="9">
    <location>
        <begin position="1131"/>
        <end position="1155"/>
    </location>
</feature>
<feature type="compositionally biased region" description="Basic and acidic residues" evidence="9">
    <location>
        <begin position="1701"/>
        <end position="1720"/>
    </location>
</feature>
<feature type="compositionally biased region" description="Low complexity" evidence="9">
    <location>
        <begin position="697"/>
        <end position="713"/>
    </location>
</feature>
<feature type="compositionally biased region" description="Polar residues" evidence="9">
    <location>
        <begin position="1170"/>
        <end position="1196"/>
    </location>
</feature>
<dbReference type="InterPro" id="IPR047542">
    <property type="entry name" value="Rcat_RBR_RNF31-like"/>
</dbReference>
<feature type="compositionally biased region" description="Low complexity" evidence="9">
    <location>
        <begin position="1872"/>
        <end position="1882"/>
    </location>
</feature>
<protein>
    <recommendedName>
        <fullName evidence="15">RBR-type E3 ubiquitin transferase</fullName>
    </recommendedName>
</protein>
<dbReference type="PANTHER" id="PTHR16004:SF2">
    <property type="entry name" value="E3 UBIQUITIN-PROTEIN LIGASE LUBEL"/>
    <property type="match status" value="1"/>
</dbReference>
<dbReference type="SUPFAM" id="SSF57850">
    <property type="entry name" value="RING/U-box"/>
    <property type="match status" value="3"/>
</dbReference>
<keyword evidence="4" id="KW-0677">Repeat</keyword>
<dbReference type="Pfam" id="PF16678">
    <property type="entry name" value="UBA_HOIP"/>
    <property type="match status" value="1"/>
</dbReference>
<feature type="compositionally biased region" description="Low complexity" evidence="9">
    <location>
        <begin position="511"/>
        <end position="520"/>
    </location>
</feature>
<feature type="compositionally biased region" description="Basic and acidic residues" evidence="9">
    <location>
        <begin position="288"/>
        <end position="298"/>
    </location>
</feature>
<evidence type="ECO:0000259" key="11">
    <source>
        <dbReference type="PROSITE" id="PS50119"/>
    </source>
</evidence>
<keyword evidence="7" id="KW-0862">Zinc</keyword>
<dbReference type="EMBL" id="CAKOFQ010007735">
    <property type="protein sequence ID" value="CAH2007144.1"/>
    <property type="molecule type" value="Genomic_DNA"/>
</dbReference>
<dbReference type="InterPro" id="IPR047543">
    <property type="entry name" value="Bbox1_RNF31-like"/>
</dbReference>
<dbReference type="PANTHER" id="PTHR16004">
    <property type="entry name" value="RING FINGER PROTEIN 31-RELATED"/>
    <property type="match status" value="1"/>
</dbReference>
<dbReference type="OrthoDB" id="9978677at2759"/>
<dbReference type="CDD" id="cd16631">
    <property type="entry name" value="mRING-HC-C4C4_RBR_HOIP"/>
    <property type="match status" value="1"/>
</dbReference>
<evidence type="ECO:0000256" key="5">
    <source>
        <dbReference type="ARBA" id="ARBA00022771"/>
    </source>
</evidence>
<keyword evidence="3" id="KW-0479">Metal-binding</keyword>
<dbReference type="Gene3D" id="6.10.140.1100">
    <property type="match status" value="1"/>
</dbReference>
<accession>A0A9P0Q1Z2</accession>
<dbReference type="InterPro" id="IPR047540">
    <property type="entry name" value="BRcat_RBR_RNF31-like"/>
</dbReference>
<comment type="similarity">
    <text evidence="1">Belongs to the RBR family.</text>
</comment>
<organism evidence="13 14">
    <name type="scientific">Acanthoscelides obtectus</name>
    <name type="common">Bean weevil</name>
    <name type="synonym">Bruchus obtectus</name>
    <dbReference type="NCBI Taxonomy" id="200917"/>
    <lineage>
        <taxon>Eukaryota</taxon>
        <taxon>Metazoa</taxon>
        <taxon>Ecdysozoa</taxon>
        <taxon>Arthropoda</taxon>
        <taxon>Hexapoda</taxon>
        <taxon>Insecta</taxon>
        <taxon>Pterygota</taxon>
        <taxon>Neoptera</taxon>
        <taxon>Endopterygota</taxon>
        <taxon>Coleoptera</taxon>
        <taxon>Polyphaga</taxon>
        <taxon>Cucujiformia</taxon>
        <taxon>Chrysomeloidea</taxon>
        <taxon>Chrysomelidae</taxon>
        <taxon>Bruchinae</taxon>
        <taxon>Bruchini</taxon>
        <taxon>Acanthoscelides</taxon>
    </lineage>
</organism>
<evidence type="ECO:0000256" key="9">
    <source>
        <dbReference type="SAM" id="MobiDB-lite"/>
    </source>
</evidence>
<keyword evidence="14" id="KW-1185">Reference proteome</keyword>
<comment type="caution">
    <text evidence="13">The sequence shown here is derived from an EMBL/GenBank/DDBJ whole genome shotgun (WGS) entry which is preliminary data.</text>
</comment>
<feature type="compositionally biased region" description="Basic and acidic residues" evidence="9">
    <location>
        <begin position="1402"/>
        <end position="1418"/>
    </location>
</feature>
<feature type="compositionally biased region" description="Polar residues" evidence="9">
    <location>
        <begin position="756"/>
        <end position="776"/>
    </location>
</feature>
<dbReference type="InterPro" id="IPR032065">
    <property type="entry name" value="RNF31-UBA"/>
</dbReference>
<dbReference type="Proteomes" id="UP001152888">
    <property type="component" value="Unassembled WGS sequence"/>
</dbReference>
<feature type="compositionally biased region" description="Basic residues" evidence="9">
    <location>
        <begin position="1583"/>
        <end position="1597"/>
    </location>
</feature>
<evidence type="ECO:0000256" key="2">
    <source>
        <dbReference type="ARBA" id="ARBA00022679"/>
    </source>
</evidence>
<feature type="compositionally biased region" description="Polar residues" evidence="9">
    <location>
        <begin position="1470"/>
        <end position="1480"/>
    </location>
</feature>
<feature type="compositionally biased region" description="Basic and acidic residues" evidence="9">
    <location>
        <begin position="1618"/>
        <end position="1627"/>
    </location>
</feature>
<feature type="compositionally biased region" description="Basic residues" evidence="9">
    <location>
        <begin position="438"/>
        <end position="453"/>
    </location>
</feature>
<feature type="compositionally biased region" description="Basic and acidic residues" evidence="9">
    <location>
        <begin position="496"/>
        <end position="510"/>
    </location>
</feature>
<dbReference type="CDD" id="cd19815">
    <property type="entry name" value="Bbox1_HOIP"/>
    <property type="match status" value="1"/>
</dbReference>
<name>A0A9P0Q1Z2_ACAOB</name>
<gene>
    <name evidence="13" type="ORF">ACAOBT_LOCUS29498</name>
</gene>
<evidence type="ECO:0000313" key="14">
    <source>
        <dbReference type="Proteomes" id="UP001152888"/>
    </source>
</evidence>
<feature type="region of interest" description="Disordered" evidence="9">
    <location>
        <begin position="120"/>
        <end position="327"/>
    </location>
</feature>
<feature type="compositionally biased region" description="Basic and acidic residues" evidence="9">
    <location>
        <begin position="676"/>
        <end position="695"/>
    </location>
</feature>
<feature type="domain" description="RING-type" evidence="10">
    <location>
        <begin position="2042"/>
        <end position="2091"/>
    </location>
</feature>
<feature type="region of interest" description="Disordered" evidence="9">
    <location>
        <begin position="1223"/>
        <end position="1247"/>
    </location>
</feature>
<dbReference type="GO" id="GO:0070530">
    <property type="term" value="F:K63-linked polyubiquitin modification-dependent protein binding"/>
    <property type="evidence" value="ECO:0007669"/>
    <property type="project" value="TreeGrafter"/>
</dbReference>
<feature type="compositionally biased region" description="Pro residues" evidence="9">
    <location>
        <begin position="136"/>
        <end position="151"/>
    </location>
</feature>
<dbReference type="InterPro" id="IPR013083">
    <property type="entry name" value="Znf_RING/FYVE/PHD"/>
</dbReference>
<feature type="compositionally biased region" description="Low complexity" evidence="9">
    <location>
        <begin position="1525"/>
        <end position="1540"/>
    </location>
</feature>
<dbReference type="InterPro" id="IPR000315">
    <property type="entry name" value="Znf_B-box"/>
</dbReference>
<feature type="compositionally biased region" description="Basic residues" evidence="9">
    <location>
        <begin position="729"/>
        <end position="742"/>
    </location>
</feature>
<dbReference type="GO" id="GO:0008270">
    <property type="term" value="F:zinc ion binding"/>
    <property type="evidence" value="ECO:0007669"/>
    <property type="project" value="UniProtKB-KW"/>
</dbReference>
<feature type="compositionally biased region" description="Basic and acidic residues" evidence="9">
    <location>
        <begin position="1786"/>
        <end position="1817"/>
    </location>
</feature>
<feature type="region of interest" description="Disordered" evidence="9">
    <location>
        <begin position="1261"/>
        <end position="1363"/>
    </location>
</feature>
<feature type="compositionally biased region" description="Basic and acidic residues" evidence="9">
    <location>
        <begin position="1335"/>
        <end position="1348"/>
    </location>
</feature>
<dbReference type="GO" id="GO:1990450">
    <property type="term" value="F:linear polyubiquitin binding"/>
    <property type="evidence" value="ECO:0007669"/>
    <property type="project" value="TreeGrafter"/>
</dbReference>
<dbReference type="InterPro" id="IPR002867">
    <property type="entry name" value="IBR_dom"/>
</dbReference>
<dbReference type="Gene3D" id="1.10.8.10">
    <property type="entry name" value="DNA helicase RuvA subunit, C-terminal domain"/>
    <property type="match status" value="1"/>
</dbReference>
<feature type="compositionally biased region" description="Polar residues" evidence="9">
    <location>
        <begin position="261"/>
        <end position="281"/>
    </location>
</feature>
<evidence type="ECO:0000259" key="12">
    <source>
        <dbReference type="PROSITE" id="PS51873"/>
    </source>
</evidence>
<dbReference type="Pfam" id="PF18091">
    <property type="entry name" value="E3_UbLigase_RBR"/>
    <property type="match status" value="1"/>
</dbReference>
<dbReference type="PROSITE" id="PS01358">
    <property type="entry name" value="ZF_RANBP2_1"/>
    <property type="match status" value="1"/>
</dbReference>
<feature type="region of interest" description="Disordered" evidence="9">
    <location>
        <begin position="32"/>
        <end position="59"/>
    </location>
</feature>
<feature type="compositionally biased region" description="Polar residues" evidence="9">
    <location>
        <begin position="1440"/>
        <end position="1449"/>
    </location>
</feature>
<feature type="compositionally biased region" description="Low complexity" evidence="9">
    <location>
        <begin position="1156"/>
        <end position="1169"/>
    </location>
</feature>
<evidence type="ECO:0008006" key="15">
    <source>
        <dbReference type="Google" id="ProtNLM"/>
    </source>
</evidence>
<reference evidence="13" key="1">
    <citation type="submission" date="2022-03" db="EMBL/GenBank/DDBJ databases">
        <authorList>
            <person name="Sayadi A."/>
        </authorList>
    </citation>
    <scope>NUCLEOTIDE SEQUENCE</scope>
</reference>
<dbReference type="InterPro" id="IPR041031">
    <property type="entry name" value="RNF31_C"/>
</dbReference>
<dbReference type="PROSITE" id="PS50089">
    <property type="entry name" value="ZF_RING_2"/>
    <property type="match status" value="1"/>
</dbReference>
<keyword evidence="5 8" id="KW-0863">Zinc-finger</keyword>
<feature type="compositionally biased region" description="Polar residues" evidence="9">
    <location>
        <begin position="1315"/>
        <end position="1331"/>
    </location>
</feature>
<feature type="region of interest" description="Disordered" evidence="9">
    <location>
        <begin position="1400"/>
        <end position="1902"/>
    </location>
</feature>
<dbReference type="InterPro" id="IPR026254">
    <property type="entry name" value="RNF31-like"/>
</dbReference>
<feature type="compositionally biased region" description="Polar residues" evidence="9">
    <location>
        <begin position="165"/>
        <end position="199"/>
    </location>
</feature>
<proteinExistence type="inferred from homology"/>
<feature type="compositionally biased region" description="Basic and acidic residues" evidence="9">
    <location>
        <begin position="1541"/>
        <end position="1555"/>
    </location>
</feature>
<feature type="region of interest" description="Disordered" evidence="9">
    <location>
        <begin position="424"/>
        <end position="532"/>
    </location>
</feature>
<feature type="compositionally biased region" description="Polar residues" evidence="9">
    <location>
        <begin position="1061"/>
        <end position="1071"/>
    </location>
</feature>
<evidence type="ECO:0000256" key="7">
    <source>
        <dbReference type="ARBA" id="ARBA00022833"/>
    </source>
</evidence>
<feature type="compositionally biased region" description="Acidic residues" evidence="9">
    <location>
        <begin position="1883"/>
        <end position="1902"/>
    </location>
</feature>
<dbReference type="CDD" id="cd20337">
    <property type="entry name" value="BRcat_RBR_HOIP"/>
    <property type="match status" value="1"/>
</dbReference>
<feature type="compositionally biased region" description="Basic and acidic residues" evidence="9">
    <location>
        <begin position="616"/>
        <end position="647"/>
    </location>
</feature>
<feature type="compositionally biased region" description="Basic and acidic residues" evidence="9">
    <location>
        <begin position="1105"/>
        <end position="1128"/>
    </location>
</feature>
<evidence type="ECO:0000256" key="4">
    <source>
        <dbReference type="ARBA" id="ARBA00022737"/>
    </source>
</evidence>
<evidence type="ECO:0000259" key="10">
    <source>
        <dbReference type="PROSITE" id="PS50089"/>
    </source>
</evidence>
<evidence type="ECO:0000256" key="3">
    <source>
        <dbReference type="ARBA" id="ARBA00022723"/>
    </source>
</evidence>
<evidence type="ECO:0000256" key="6">
    <source>
        <dbReference type="ARBA" id="ARBA00022786"/>
    </source>
</evidence>
<dbReference type="Gene3D" id="1.20.120.1750">
    <property type="match status" value="1"/>
</dbReference>
<feature type="compositionally biased region" description="Polar residues" evidence="9">
    <location>
        <begin position="1729"/>
        <end position="1746"/>
    </location>
</feature>
<feature type="compositionally biased region" description="Polar residues" evidence="9">
    <location>
        <begin position="1629"/>
        <end position="1642"/>
    </location>
</feature>
<dbReference type="InterPro" id="IPR001841">
    <property type="entry name" value="Znf_RING"/>
</dbReference>
<feature type="domain" description="RING-type" evidence="12">
    <location>
        <begin position="2038"/>
        <end position="2276"/>
    </location>
</feature>
<dbReference type="GO" id="GO:0061630">
    <property type="term" value="F:ubiquitin protein ligase activity"/>
    <property type="evidence" value="ECO:0007669"/>
    <property type="project" value="TreeGrafter"/>
</dbReference>
<dbReference type="GO" id="GO:0097039">
    <property type="term" value="P:protein linear polyubiquitination"/>
    <property type="evidence" value="ECO:0007669"/>
    <property type="project" value="TreeGrafter"/>
</dbReference>
<dbReference type="CDD" id="cd20351">
    <property type="entry name" value="Rcat_RBR_HOIP"/>
    <property type="match status" value="1"/>
</dbReference>
<dbReference type="InterPro" id="IPR047541">
    <property type="entry name" value="RNF31_RBR_mRING-HC-like"/>
</dbReference>
<evidence type="ECO:0000256" key="1">
    <source>
        <dbReference type="ARBA" id="ARBA00008278"/>
    </source>
</evidence>
<dbReference type="PROSITE" id="PS51873">
    <property type="entry name" value="TRIAD"/>
    <property type="match status" value="1"/>
</dbReference>
<feature type="compositionally biased region" description="Basic and acidic residues" evidence="9">
    <location>
        <begin position="1450"/>
        <end position="1469"/>
    </location>
</feature>
<feature type="region of interest" description="Disordered" evidence="9">
    <location>
        <begin position="616"/>
        <end position="792"/>
    </location>
</feature>
<dbReference type="Gene3D" id="3.30.40.10">
    <property type="entry name" value="Zinc/RING finger domain, C3HC4 (zinc finger)"/>
    <property type="match status" value="1"/>
</dbReference>
<dbReference type="Pfam" id="PF22191">
    <property type="entry name" value="IBR_1"/>
    <property type="match status" value="1"/>
</dbReference>
<evidence type="ECO:0000313" key="13">
    <source>
        <dbReference type="EMBL" id="CAH2007144.1"/>
    </source>
</evidence>
<dbReference type="Pfam" id="PF01485">
    <property type="entry name" value="IBR"/>
    <property type="match status" value="1"/>
</dbReference>
<dbReference type="GO" id="GO:0036435">
    <property type="term" value="F:K48-linked polyubiquitin modification-dependent protein binding"/>
    <property type="evidence" value="ECO:0007669"/>
    <property type="project" value="TreeGrafter"/>
</dbReference>
<dbReference type="SMART" id="SM00547">
    <property type="entry name" value="ZnF_RBZ"/>
    <property type="match status" value="1"/>
</dbReference>
<feature type="region of interest" description="Disordered" evidence="9">
    <location>
        <begin position="1105"/>
        <end position="1202"/>
    </location>
</feature>
<dbReference type="SMART" id="SM00647">
    <property type="entry name" value="IBR"/>
    <property type="match status" value="2"/>
</dbReference>
<feature type="compositionally biased region" description="Polar residues" evidence="9">
    <location>
        <begin position="1850"/>
        <end position="1863"/>
    </location>
</feature>
<feature type="compositionally biased region" description="Polar residues" evidence="9">
    <location>
        <begin position="1491"/>
        <end position="1505"/>
    </location>
</feature>
<feature type="compositionally biased region" description="Basic and acidic residues" evidence="9">
    <location>
        <begin position="777"/>
        <end position="792"/>
    </location>
</feature>
<feature type="compositionally biased region" description="Polar residues" evidence="9">
    <location>
        <begin position="1276"/>
        <end position="1303"/>
    </location>
</feature>
<evidence type="ECO:0000256" key="8">
    <source>
        <dbReference type="PROSITE-ProRule" id="PRU00024"/>
    </source>
</evidence>
<keyword evidence="6" id="KW-0833">Ubl conjugation pathway</keyword>
<dbReference type="InterPro" id="IPR044066">
    <property type="entry name" value="TRIAD_supradom"/>
</dbReference>
<dbReference type="PROSITE" id="PS50119">
    <property type="entry name" value="ZF_BBOX"/>
    <property type="match status" value="1"/>
</dbReference>
<dbReference type="InterPro" id="IPR001876">
    <property type="entry name" value="Znf_RanBP2"/>
</dbReference>
<feature type="compositionally biased region" description="Basic and acidic residues" evidence="9">
    <location>
        <begin position="1429"/>
        <end position="1439"/>
    </location>
</feature>
<sequence length="2413" mass="270536">MNGKDNKWRPIPIANPSSRLRLARNMPQWVNKAGVSGIPPPPVPKEENKKLNGRNKNQEPDYEVIEFGQYSNASAVTNRNGSGKPERHCQLCGSSTPSVQCEDCAQIFCLSCDDMYHRHPKRQTHTRRRVEQAIRPPLPPKGDAPAPPVPPPRRHRRAGSIGPSPCSSPLPNRNQGLPNRSTSTLNNRGRLGNTINMNTLRKDSMDSRPLPPTPSPSESFKSDISRNTSFNSNRDRPSRAPSPSPSLKQRYRQHQLAMRGTTPNLPSTVSDFDQPSPSSRDSGYPDWDQERWRQRDRTGSISGSDFGGRVQRKNSSLSCPPPDRGMPLSTSVFDLNNPMMHHQHHNFMPIQQAQSMAQLNYPLPPYYPGGWVSPQCSCDDPRGSNMSLNMIPGPGGYPVNPMWMGTWHGPPPSMYPYPMPPMGHPHHGSRAASPTHSVKSRKSTLSRKSRKKYREVEDTDDEDDRRSSLSQSGRKSLGRFTVRERPLRDASSMPRELPRRHTIDRLERASIARSRVSSNSESDDERSDGMKESIGDVINEIEESVSEYENNKSQNVEVPNASWECEHCTFVNDGGTRVCQVCCKTPTVNAKIVKSRASPKKSRGSGEEIVNEMAKLKTAGESKLKEKPEMESSRKGGDTVDGKDPGSDGKVSSEVSEMRKVKSVECGSSPPGDLQSAKEEVSEVDGVERKEEKRMVTTSTGTSPPPQSISTQTYEDSVAPSEKIAKSPRMSRKSNRLFRRSHSVYTPISQKRDSEWSLNRSSSRHSFTTDSQSLPNSREHSPAPEDFEEPHPYFEKPYYRERKQSASPMPNPRISRSIMDLRKPDLYRRPSQHDAYFRMDPGHHRFDSPQTFDYLGPKDNFQGFDTFKTSGMELVKLFREAEQFKYTADEVQAAILHCKDQNPIEWLKEHWEPTITSVQTLATQMGREGPMNIVGTVSEKEAREALRLHKGNLWPAVEECVEQRQRKYTELAARGDFTREDIVTMLTAHHGDLEAAYNELSKTQLKPFLMRIWGPPVGTDNEAGNEGTLSNITGGEESSVDENIKKENTKAVSTPPKKASSPLSQEDQGLKNSDIAVDHINSLDSIENEIMRNLESINNLTRDLNELKPRGTSNDERKPNEKSNKTESNEDSSSISEKPNESTIVQPKPKNSNEGTSNNAIISENTNNNHAAINTENGTSNPEIILQPSTPTPTQLDKNRQSNKIYVEKSSTVIEVIDNNYLVPSDSAKNDKSPSISSGDSSDEMQNIEFVDALENPASFSVVPEEKKSSPHRRTSISTLSITLAGPSTQQKTGSTENDSQIVESKAQILLQPKKASNSSLKAVSDSTEAVKTQTDTKNEKEKTENKQHPSVSISKQNNEKDIDTDFEKAAVETKAASNEKSEDNLIKVSTNEVANVIVQKQESKEEDHNVEVNKEFTEMSNTVTNTEKILENTAERTDLPQNPLQSQKKVTEKQKPTDSEQKKNDKLSKSSANTQNKNISENDKTHETNLKSVESESTAAISEQVNKENKTNNHVKKSKKELRSNNVDSNIINNLSNSSKTDEVVTKEDEEKMEQIPATKVNEDKNGSNPKEALPPKDKISRKQKKSMRRSRKRAEKRSCQRESSTTASSSEVQEENEVKKQERVPETPQTDVSVQQSPSPSRLHRTKALKKQDSAKYLKFKHAQPSQSMSVEKIEEGSEVTKNVEDTKQVDGQQQIASKDNKDKSVESATIPKEEKNANKAVIDNGTPKTSTTIQMAQSKQSTIPVPKKPSKIPLLRQSSLKADLKPSISKIPVKTNQPTTLQKAEEIEKELDVVMKVKEKPVAKKDSSNERTSDDAEDLVTSEEEPKDKKTTKLALTKKSGHKDSFESNASSSKQCSYTKSLDQDDSESSVSDSNIDELLSSDEYDEFDEDYGDVFESNTDDYEEFDRKKLDGLDLNISPLSKPSSNLLDSKFSIEETCESEEYVSDEGDGDEYISDELEDRDGKLLKHITIGNKESSEVEKIERQARRLLAEGQVSCYEEAELAISIMSLNFSSEEALEAVKHCSTLDAAIAFLQQDCELCAGKYPMNQIVSMLRCTHYCCQQCAKNYFTVQISDRSIMDCTCPFCKQPDLTSSQMNEDDVSDYFGNLDILLKGILDETVHELFQRKLRDRALMQDPHFKWCVQCSSGFIAHPKQKRLICPDCKSVTCASCRRPWEKQHEGISCEKFAEWKDSNDPENQATAVSRHLAENGIDCPKCKFRYSLAKGGCMHFTCTQCKFEFCYGCGQPFMMGAKCGLSQYCAKLGLHAHHPRNCLFYLRDKEPAELQELLKENKIAFDTELAIEKEENASAVLKCSVPLQRETPSGLLDTICNSDVTPGQAGLCRLHYIEYLSLLMRKHNVDPIDLMSADDLETIVRRAAKKLPPNCFGTPRETYRLRLRQIVIEQIPLD</sequence>
<feature type="domain" description="B box-type" evidence="11">
    <location>
        <begin position="84"/>
        <end position="130"/>
    </location>
</feature>
<feature type="region of interest" description="Disordered" evidence="9">
    <location>
        <begin position="1016"/>
        <end position="1072"/>
    </location>
</feature>